<dbReference type="EMBL" id="CP036343">
    <property type="protein sequence ID" value="QDT88797.1"/>
    <property type="molecule type" value="Genomic_DNA"/>
</dbReference>
<protein>
    <submittedName>
        <fullName evidence="2">Uncharacterized protein</fullName>
    </submittedName>
</protein>
<reference evidence="2 3" key="1">
    <citation type="submission" date="2019-02" db="EMBL/GenBank/DDBJ databases">
        <title>Deep-cultivation of Planctomycetes and their phenomic and genomic characterization uncovers novel biology.</title>
        <authorList>
            <person name="Wiegand S."/>
            <person name="Jogler M."/>
            <person name="Boedeker C."/>
            <person name="Pinto D."/>
            <person name="Vollmers J."/>
            <person name="Rivas-Marin E."/>
            <person name="Kohn T."/>
            <person name="Peeters S.H."/>
            <person name="Heuer A."/>
            <person name="Rast P."/>
            <person name="Oberbeckmann S."/>
            <person name="Bunk B."/>
            <person name="Jeske O."/>
            <person name="Meyerdierks A."/>
            <person name="Storesund J.E."/>
            <person name="Kallscheuer N."/>
            <person name="Luecker S."/>
            <person name="Lage O.M."/>
            <person name="Pohl T."/>
            <person name="Merkel B.J."/>
            <person name="Hornburger P."/>
            <person name="Mueller R.-W."/>
            <person name="Bruemmer F."/>
            <person name="Labrenz M."/>
            <person name="Spormann A.M."/>
            <person name="Op den Camp H."/>
            <person name="Overmann J."/>
            <person name="Amann R."/>
            <person name="Jetten M.S.M."/>
            <person name="Mascher T."/>
            <person name="Medema M.H."/>
            <person name="Devos D.P."/>
            <person name="Kaster A.-K."/>
            <person name="Ovreas L."/>
            <person name="Rohde M."/>
            <person name="Galperin M.Y."/>
            <person name="Jogler C."/>
        </authorList>
    </citation>
    <scope>NUCLEOTIDE SEQUENCE [LARGE SCALE GENOMIC DNA]</scope>
    <source>
        <strain evidence="2 3">Pan161</strain>
    </source>
</reference>
<accession>A0A517V722</accession>
<evidence type="ECO:0000313" key="3">
    <source>
        <dbReference type="Proteomes" id="UP000316855"/>
    </source>
</evidence>
<dbReference type="OrthoDB" id="8672080at2"/>
<feature type="coiled-coil region" evidence="1">
    <location>
        <begin position="516"/>
        <end position="543"/>
    </location>
</feature>
<sequence length="581" mass="66314">MDIASVDDILRERGLAPPQFRALIPNRENYKVLLCQPGANITTDSDGVRNSDPDIAQQQFSAYLHIAVENDVDLAVTPEYSLPWKVLEDAVRGGTKPADGKLWVLGCESLKPNELAALADRLSGQVTFIYEKCDGDQSRFLNPVVYLFQVPSIDGTSDSQTVALIQFKTCALGDNQNYEVDHLLLGTRLYFFGGAKNQLRLITLICSDAFDFTDKHARELYDRTLIIHIQLNQNPRQHQFRTYRTHLFQYDGHETELITLNWARDIYADIGEGPKCWQNIAGTGWYLRPNRFDTGDQKLQHNHRLGLYYTWLDPEKCHALFFSYEPAVFLLTATKVAHVAVTASLSRRIGPKMEATLRWNSKSLSWEETPQVDDGFVRIVSNAGNAEGDLKALVQTNPLAVERLLALCDGSSITEEDWYRVTKLDSCRIEATEIIKRVTFCHDTIIEADQFRQARVRACQRAARIISQSLPPSLSDLQTGYRFEWNERYPHANITSTSGRCATVIALDNTRTREDAQKIRDTLAEYMRRKAETENDSLEAQQRLHVWYQDDEKGDILYDPHRYTHYDQTPAESSFDIGRAY</sequence>
<name>A0A517V722_9PLAN</name>
<dbReference type="AlphaFoldDB" id="A0A517V722"/>
<gene>
    <name evidence="2" type="ORF">Pan161_04160</name>
</gene>
<dbReference type="Proteomes" id="UP000316855">
    <property type="component" value="Chromosome"/>
</dbReference>
<evidence type="ECO:0000256" key="1">
    <source>
        <dbReference type="SAM" id="Coils"/>
    </source>
</evidence>
<keyword evidence="3" id="KW-1185">Reference proteome</keyword>
<dbReference type="RefSeq" id="WP_145223931.1">
    <property type="nucleotide sequence ID" value="NZ_CP036343.1"/>
</dbReference>
<dbReference type="KEGG" id="gax:Pan161_04160"/>
<evidence type="ECO:0000313" key="2">
    <source>
        <dbReference type="EMBL" id="QDT88797.1"/>
    </source>
</evidence>
<proteinExistence type="predicted"/>
<keyword evidence="1" id="KW-0175">Coiled coil</keyword>
<organism evidence="2 3">
    <name type="scientific">Gimesia algae</name>
    <dbReference type="NCBI Taxonomy" id="2527971"/>
    <lineage>
        <taxon>Bacteria</taxon>
        <taxon>Pseudomonadati</taxon>
        <taxon>Planctomycetota</taxon>
        <taxon>Planctomycetia</taxon>
        <taxon>Planctomycetales</taxon>
        <taxon>Planctomycetaceae</taxon>
        <taxon>Gimesia</taxon>
    </lineage>
</organism>